<sequence>MNGNMGVIFYTILMYLVCGVRCSCSNDAIKTFNKKALEDPSHVFKHAINLSKQFANCFFEETKSADSTEKCEQNCANQYHSCEKGIPENFPSLKFPCHIGYAGCMNQCRPSGKTFNQRCKDVCKSDFDECFVNMRGFYHSFVCIESRKLCKVQTRCYRKHSKLHLTSKYRL</sequence>
<accession>A0A7M5V341</accession>
<dbReference type="Proteomes" id="UP000594262">
    <property type="component" value="Unplaced"/>
</dbReference>
<protein>
    <submittedName>
        <fullName evidence="2">Uncharacterized protein</fullName>
    </submittedName>
</protein>
<keyword evidence="3" id="KW-1185">Reference proteome</keyword>
<evidence type="ECO:0000256" key="1">
    <source>
        <dbReference type="SAM" id="SignalP"/>
    </source>
</evidence>
<name>A0A7M5V341_9CNID</name>
<feature type="signal peptide" evidence="1">
    <location>
        <begin position="1"/>
        <end position="22"/>
    </location>
</feature>
<dbReference type="EnsemblMetazoa" id="CLYHEMT010508.1">
    <property type="protein sequence ID" value="CLYHEMP010508.1"/>
    <property type="gene ID" value="CLYHEMG010508"/>
</dbReference>
<organism evidence="2 3">
    <name type="scientific">Clytia hemisphaerica</name>
    <dbReference type="NCBI Taxonomy" id="252671"/>
    <lineage>
        <taxon>Eukaryota</taxon>
        <taxon>Metazoa</taxon>
        <taxon>Cnidaria</taxon>
        <taxon>Hydrozoa</taxon>
        <taxon>Hydroidolina</taxon>
        <taxon>Leptothecata</taxon>
        <taxon>Obeliida</taxon>
        <taxon>Clytiidae</taxon>
        <taxon>Clytia</taxon>
    </lineage>
</organism>
<feature type="chain" id="PRO_5029456312" evidence="1">
    <location>
        <begin position="23"/>
        <end position="171"/>
    </location>
</feature>
<reference evidence="2" key="1">
    <citation type="submission" date="2021-01" db="UniProtKB">
        <authorList>
            <consortium name="EnsemblMetazoa"/>
        </authorList>
    </citation>
    <scope>IDENTIFICATION</scope>
</reference>
<evidence type="ECO:0000313" key="3">
    <source>
        <dbReference type="Proteomes" id="UP000594262"/>
    </source>
</evidence>
<keyword evidence="1" id="KW-0732">Signal</keyword>
<evidence type="ECO:0000313" key="2">
    <source>
        <dbReference type="EnsemblMetazoa" id="CLYHEMP010508.1"/>
    </source>
</evidence>
<proteinExistence type="predicted"/>
<dbReference type="AlphaFoldDB" id="A0A7M5V341"/>